<feature type="transmembrane region" description="Helical" evidence="1">
    <location>
        <begin position="229"/>
        <end position="248"/>
    </location>
</feature>
<feature type="transmembrane region" description="Helical" evidence="1">
    <location>
        <begin position="109"/>
        <end position="129"/>
    </location>
</feature>
<keyword evidence="1" id="KW-0472">Membrane</keyword>
<accession>A0A5R9F0L8</accession>
<dbReference type="Pfam" id="PF09997">
    <property type="entry name" value="DUF2238"/>
    <property type="match status" value="1"/>
</dbReference>
<organism evidence="2 3">
    <name type="scientific">Exobacillus caeni</name>
    <dbReference type="NCBI Taxonomy" id="2574798"/>
    <lineage>
        <taxon>Bacteria</taxon>
        <taxon>Bacillati</taxon>
        <taxon>Bacillota</taxon>
        <taxon>Bacilli</taxon>
        <taxon>Bacillales</taxon>
        <taxon>Guptibacillaceae</taxon>
        <taxon>Exobacillus</taxon>
    </lineage>
</organism>
<dbReference type="InterPro" id="IPR014509">
    <property type="entry name" value="YjdF-like"/>
</dbReference>
<dbReference type="Proteomes" id="UP000308230">
    <property type="component" value="Unassembled WGS sequence"/>
</dbReference>
<reference evidence="2 3" key="1">
    <citation type="submission" date="2019-04" db="EMBL/GenBank/DDBJ databases">
        <title>Bacillus caeni sp. nov., a bacterium isolated from mangrove sediment.</title>
        <authorList>
            <person name="Huang H."/>
            <person name="Mo K."/>
            <person name="Hu Y."/>
        </authorList>
    </citation>
    <scope>NUCLEOTIDE SEQUENCE [LARGE SCALE GENOMIC DNA]</scope>
    <source>
        <strain evidence="2 3">HB172195</strain>
    </source>
</reference>
<dbReference type="EMBL" id="SWLG01000007">
    <property type="protein sequence ID" value="TLS37172.1"/>
    <property type="molecule type" value="Genomic_DNA"/>
</dbReference>
<comment type="caution">
    <text evidence="2">The sequence shown here is derived from an EMBL/GenBank/DDBJ whole genome shotgun (WGS) entry which is preliminary data.</text>
</comment>
<feature type="transmembrane region" description="Helical" evidence="1">
    <location>
        <begin position="59"/>
        <end position="76"/>
    </location>
</feature>
<evidence type="ECO:0000313" key="3">
    <source>
        <dbReference type="Proteomes" id="UP000308230"/>
    </source>
</evidence>
<proteinExistence type="predicted"/>
<evidence type="ECO:0000256" key="1">
    <source>
        <dbReference type="SAM" id="Phobius"/>
    </source>
</evidence>
<keyword evidence="3" id="KW-1185">Reference proteome</keyword>
<feature type="transmembrane region" description="Helical" evidence="1">
    <location>
        <begin position="6"/>
        <end position="24"/>
    </location>
</feature>
<dbReference type="OrthoDB" id="9786473at2"/>
<keyword evidence="1" id="KW-0812">Transmembrane</keyword>
<feature type="transmembrane region" description="Helical" evidence="1">
    <location>
        <begin position="82"/>
        <end position="102"/>
    </location>
</feature>
<feature type="transmembrane region" description="Helical" evidence="1">
    <location>
        <begin position="178"/>
        <end position="196"/>
    </location>
</feature>
<protein>
    <submittedName>
        <fullName evidence="2">DUF2238 domain-containing protein</fullName>
    </submittedName>
</protein>
<gene>
    <name evidence="2" type="ORF">FCL54_11640</name>
</gene>
<evidence type="ECO:0000313" key="2">
    <source>
        <dbReference type="EMBL" id="TLS37172.1"/>
    </source>
</evidence>
<name>A0A5R9F0L8_9BACL</name>
<sequence>MMLSLPILYIFLYLLGILTSRPKIGGGSLMTDSSQAFQNIEKPGVLFNKSPIPFKKNRTLQIIIVVLVILWGLTAIRPADWTFYLLENIPVLLFILLLAFLYKRIWLSNFSYLSISLLVILNAYGAHYDYTNTPIDGWIRNLFGVKGEYYDQIVHFSFGLLMAFPLKEFLTRFIKLRTFWLYLFIFSLLMAMSATFEITEMLVNIITNPHNPEKHMRLEHDPFNTHKDMTMVLVGSLISIIIMIVTGGRRKGK</sequence>
<keyword evidence="1" id="KW-1133">Transmembrane helix</keyword>
<dbReference type="AlphaFoldDB" id="A0A5R9F0L8"/>